<evidence type="ECO:0000259" key="8">
    <source>
        <dbReference type="Pfam" id="PF03633"/>
    </source>
</evidence>
<dbReference type="InterPro" id="IPR037018">
    <property type="entry name" value="GH65_N"/>
</dbReference>
<dbReference type="InterPro" id="IPR017045">
    <property type="entry name" value="Malt_Pase/Glycosyl_Hdrlase"/>
</dbReference>
<dbReference type="InterPro" id="IPR005196">
    <property type="entry name" value="Glyco_hydro_65_N"/>
</dbReference>
<name>A0A9P2T7A1_THEFU</name>
<dbReference type="InterPro" id="IPR005194">
    <property type="entry name" value="Glyco_hydro_65_C"/>
</dbReference>
<proteinExistence type="inferred from homology"/>
<dbReference type="InterPro" id="IPR008928">
    <property type="entry name" value="6-hairpin_glycosidase_sf"/>
</dbReference>
<dbReference type="Gene3D" id="2.70.98.40">
    <property type="entry name" value="Glycoside hydrolase, family 65, N-terminal domain"/>
    <property type="match status" value="1"/>
</dbReference>
<dbReference type="RefSeq" id="WP_016189431.1">
    <property type="nucleotide sequence ID" value="NZ_AOSG01000088.1"/>
</dbReference>
<comment type="caution">
    <text evidence="10">The sequence shown here is derived from an EMBL/GenBank/DDBJ whole genome shotgun (WGS) entry which is preliminary data.</text>
</comment>
<protein>
    <submittedName>
        <fullName evidence="10">Trehalose 6-phosphate phosphorylase</fullName>
    </submittedName>
</protein>
<feature type="active site" description="Proton donor" evidence="5">
    <location>
        <position position="489"/>
    </location>
</feature>
<dbReference type="EMBL" id="AOSG01000088">
    <property type="protein sequence ID" value="EOR69875.1"/>
    <property type="molecule type" value="Genomic_DNA"/>
</dbReference>
<dbReference type="InterPro" id="IPR012341">
    <property type="entry name" value="6hp_glycosidase-like_sf"/>
</dbReference>
<dbReference type="GO" id="GO:0004553">
    <property type="term" value="F:hydrolase activity, hydrolyzing O-glycosyl compounds"/>
    <property type="evidence" value="ECO:0007669"/>
    <property type="project" value="TreeGrafter"/>
</dbReference>
<keyword evidence="4" id="KW-0326">Glycosidase</keyword>
<dbReference type="PANTHER" id="PTHR11051">
    <property type="entry name" value="GLYCOSYL HYDROLASE-RELATED"/>
    <property type="match status" value="1"/>
</dbReference>
<evidence type="ECO:0000256" key="6">
    <source>
        <dbReference type="PIRSR" id="PIRSR036289-51"/>
    </source>
</evidence>
<dbReference type="InterPro" id="IPR011013">
    <property type="entry name" value="Gal_mutarotase_sf_dom"/>
</dbReference>
<dbReference type="AlphaFoldDB" id="A0A9P2T7A1"/>
<keyword evidence="2" id="KW-0328">Glycosyltransferase</keyword>
<feature type="binding site" evidence="6">
    <location>
        <begin position="609"/>
        <end position="610"/>
    </location>
    <ligand>
        <name>substrate</name>
    </ligand>
</feature>
<dbReference type="SUPFAM" id="SSF48208">
    <property type="entry name" value="Six-hairpin glycosidases"/>
    <property type="match status" value="1"/>
</dbReference>
<keyword evidence="3" id="KW-0808">Transferase</keyword>
<dbReference type="PIRSF" id="PIRSF036289">
    <property type="entry name" value="Glycosyl_hydrolase_malt_phosph"/>
    <property type="match status" value="1"/>
</dbReference>
<comment type="similarity">
    <text evidence="1">Belongs to the glycosyl hydrolase 65 family.</text>
</comment>
<evidence type="ECO:0000256" key="5">
    <source>
        <dbReference type="PIRSR" id="PIRSR036289-50"/>
    </source>
</evidence>
<dbReference type="Pfam" id="PF03633">
    <property type="entry name" value="Glyco_hydro_65C"/>
    <property type="match status" value="1"/>
</dbReference>
<dbReference type="FunFam" id="1.50.10.10:FF:000053">
    <property type="entry name" value="Putative glycosyl hydrolase"/>
    <property type="match status" value="1"/>
</dbReference>
<evidence type="ECO:0000256" key="4">
    <source>
        <dbReference type="ARBA" id="ARBA00023295"/>
    </source>
</evidence>
<dbReference type="SUPFAM" id="SSF74650">
    <property type="entry name" value="Galactose mutarotase-like"/>
    <property type="match status" value="1"/>
</dbReference>
<evidence type="ECO:0000259" key="9">
    <source>
        <dbReference type="Pfam" id="PF03636"/>
    </source>
</evidence>
<feature type="domain" description="Glycoside hydrolase family 65 N-terminal" evidence="9">
    <location>
        <begin position="8"/>
        <end position="259"/>
    </location>
</feature>
<evidence type="ECO:0000313" key="10">
    <source>
        <dbReference type="EMBL" id="EOR69875.1"/>
    </source>
</evidence>
<sequence>MNPWLLRYDGFDPATEGLREALCTLGNGVFATRGAAPESRADGVHYPGTYLAGCYNRLTSIVADHEVTNEDLVNIPNWLPFTFRAADGSWLGDGAELTDQQLELDMRRGVLTRTGTVVDKEGRRTRLVQRRLVSMDDRHLAALETTLIPENWAGPLTVRVGLDGRVTNSGVTRYRDLNSDHLRPGGTEGDEAGRMWLRCRTSTSDIEIVLAARTTVTTGPAPQKTQVTCQDELVEQTLEIPAAQGEQVTVEKIVAVYSSLDHAVSNRREAARAAVEHAADFTGLLHRHATAWRHLWRRCDVTISNPEHTMVLHLHLFHILQTLSPHTADLDVGMPARGLHGEAYRGHVFWDELFVFPFLNTRFPQIARSLLRYRWRRLPAARAAARAAGYRGAMFPWQSGMDGREETQRLHLNPRSGHWIPDASHLQRHVGLAIAYNVWQHYQVTEDVDFLLDFGAELLVDIARFFASLATFDRSQNRYVIRGVMGPDEYHEGYPDRDEPGLDDNAYTNIMAVWVLRRALDVLRILPDGSRAELMERLGMGLDELALFEDVRTRMRVPFHEGVISQFAGYEHLVELDWEHYRNTYGDIRRLDRILEAEGDTCDRYKVSKQADVLMLFFLLSPDEFADILTDLGYEYDPGLIPRTIHYYLARTSHGSTLSAAVHAWVMARTRHTASWQFFVEALRSDIADVQGGTTAEGIHLGAMASTVDLVTRCYTGLEIRHGVLHLDPELPSEIDSLSFVLPYQGHWGIRLSFHRNEVRISVPPSTAPPVTVHVAGQTARVPAGCDHVFVLGGGASQDQGPPL</sequence>
<dbReference type="Proteomes" id="UP000014184">
    <property type="component" value="Unassembled WGS sequence"/>
</dbReference>
<dbReference type="Gene3D" id="2.60.420.10">
    <property type="entry name" value="Maltose phosphorylase, domain 3"/>
    <property type="match status" value="1"/>
</dbReference>
<accession>A0A9P2T7A1</accession>
<feature type="binding site" evidence="6">
    <location>
        <begin position="350"/>
        <end position="351"/>
    </location>
    <ligand>
        <name>substrate</name>
    </ligand>
</feature>
<feature type="domain" description="Glycoside hydrolase family 65 C-terminal" evidence="8">
    <location>
        <begin position="718"/>
        <end position="781"/>
    </location>
</feature>
<dbReference type="GO" id="GO:0030246">
    <property type="term" value="F:carbohydrate binding"/>
    <property type="evidence" value="ECO:0007669"/>
    <property type="project" value="InterPro"/>
</dbReference>
<evidence type="ECO:0000256" key="2">
    <source>
        <dbReference type="ARBA" id="ARBA00022676"/>
    </source>
</evidence>
<dbReference type="InterPro" id="IPR005195">
    <property type="entry name" value="Glyco_hydro_65_M"/>
</dbReference>
<dbReference type="Pfam" id="PF03636">
    <property type="entry name" value="Glyco_hydro_65N"/>
    <property type="match status" value="1"/>
</dbReference>
<evidence type="ECO:0000256" key="1">
    <source>
        <dbReference type="ARBA" id="ARBA00006768"/>
    </source>
</evidence>
<evidence type="ECO:0000313" key="11">
    <source>
        <dbReference type="Proteomes" id="UP000014184"/>
    </source>
</evidence>
<dbReference type="PANTHER" id="PTHR11051:SF8">
    <property type="entry name" value="PROTEIN-GLUCOSYLGALACTOSYLHYDROXYLYSINE GLUCOSIDASE"/>
    <property type="match status" value="1"/>
</dbReference>
<dbReference type="GO" id="GO:0005975">
    <property type="term" value="P:carbohydrate metabolic process"/>
    <property type="evidence" value="ECO:0007669"/>
    <property type="project" value="InterPro"/>
</dbReference>
<organism evidence="10 11">
    <name type="scientific">Thermobifida fusca TM51</name>
    <dbReference type="NCBI Taxonomy" id="1169414"/>
    <lineage>
        <taxon>Bacteria</taxon>
        <taxon>Bacillati</taxon>
        <taxon>Actinomycetota</taxon>
        <taxon>Actinomycetes</taxon>
        <taxon>Streptosporangiales</taxon>
        <taxon>Nocardiopsidaceae</taxon>
        <taxon>Thermobifida</taxon>
    </lineage>
</organism>
<reference evidence="10 11" key="1">
    <citation type="journal article" date="2013" name="Genome Announc.">
        <title>Draft Genome Sequence of the Lignocellulose Decomposer Thermobifida fusca Strain TM51.</title>
        <authorList>
            <person name="Toth A."/>
            <person name="Barna T."/>
            <person name="Nagy I."/>
            <person name="Horvath B."/>
            <person name="Nagy I."/>
            <person name="Tancsics A."/>
            <person name="Kriszt B."/>
            <person name="Baka E."/>
            <person name="Fekete C."/>
            <person name="Kukolya J."/>
        </authorList>
    </citation>
    <scope>NUCLEOTIDE SEQUENCE [LARGE SCALE GENOMIC DNA]</scope>
    <source>
        <strain evidence="10 11">TM51</strain>
    </source>
</reference>
<feature type="domain" description="Glycoside hydrolase family 65 central catalytic" evidence="7">
    <location>
        <begin position="314"/>
        <end position="708"/>
    </location>
</feature>
<evidence type="ECO:0000259" key="7">
    <source>
        <dbReference type="Pfam" id="PF03632"/>
    </source>
</evidence>
<dbReference type="Gene3D" id="1.50.10.10">
    <property type="match status" value="1"/>
</dbReference>
<keyword evidence="4" id="KW-0378">Hydrolase</keyword>
<keyword evidence="11" id="KW-1185">Reference proteome</keyword>
<dbReference type="Pfam" id="PF03632">
    <property type="entry name" value="Glyco_hydro_65m"/>
    <property type="match status" value="1"/>
</dbReference>
<evidence type="ECO:0000256" key="3">
    <source>
        <dbReference type="ARBA" id="ARBA00022679"/>
    </source>
</evidence>
<gene>
    <name evidence="10" type="ORF">TM51_15615</name>
</gene>
<dbReference type="GO" id="GO:0016757">
    <property type="term" value="F:glycosyltransferase activity"/>
    <property type="evidence" value="ECO:0007669"/>
    <property type="project" value="UniProtKB-KW"/>
</dbReference>